<evidence type="ECO:0000313" key="1">
    <source>
        <dbReference type="EMBL" id="TWT76521.1"/>
    </source>
</evidence>
<dbReference type="AlphaFoldDB" id="A0A5C5YNK5"/>
<name>A0A5C5YNK5_9BACT</name>
<comment type="caution">
    <text evidence="1">The sequence shown here is derived from an EMBL/GenBank/DDBJ whole genome shotgun (WGS) entry which is preliminary data.</text>
</comment>
<reference evidence="1 2" key="1">
    <citation type="submission" date="2019-02" db="EMBL/GenBank/DDBJ databases">
        <title>Deep-cultivation of Planctomycetes and their phenomic and genomic characterization uncovers novel biology.</title>
        <authorList>
            <person name="Wiegand S."/>
            <person name="Jogler M."/>
            <person name="Boedeker C."/>
            <person name="Pinto D."/>
            <person name="Vollmers J."/>
            <person name="Rivas-Marin E."/>
            <person name="Kohn T."/>
            <person name="Peeters S.H."/>
            <person name="Heuer A."/>
            <person name="Rast P."/>
            <person name="Oberbeckmann S."/>
            <person name="Bunk B."/>
            <person name="Jeske O."/>
            <person name="Meyerdierks A."/>
            <person name="Storesund J.E."/>
            <person name="Kallscheuer N."/>
            <person name="Luecker S."/>
            <person name="Lage O.M."/>
            <person name="Pohl T."/>
            <person name="Merkel B.J."/>
            <person name="Hornburger P."/>
            <person name="Mueller R.-W."/>
            <person name="Bruemmer F."/>
            <person name="Labrenz M."/>
            <person name="Spormann A.M."/>
            <person name="Op Den Camp H."/>
            <person name="Overmann J."/>
            <person name="Amann R."/>
            <person name="Jetten M.S.M."/>
            <person name="Mascher T."/>
            <person name="Medema M.H."/>
            <person name="Devos D.P."/>
            <person name="Kaster A.-K."/>
            <person name="Ovreas L."/>
            <person name="Rohde M."/>
            <person name="Galperin M.Y."/>
            <person name="Jogler C."/>
        </authorList>
    </citation>
    <scope>NUCLEOTIDE SEQUENCE [LARGE SCALE GENOMIC DNA]</scope>
    <source>
        <strain evidence="1 2">CA13</strain>
    </source>
</reference>
<dbReference type="Proteomes" id="UP000315010">
    <property type="component" value="Unassembled WGS sequence"/>
</dbReference>
<dbReference type="EMBL" id="SJPJ01000002">
    <property type="protein sequence ID" value="TWT76521.1"/>
    <property type="molecule type" value="Genomic_DNA"/>
</dbReference>
<keyword evidence="2" id="KW-1185">Reference proteome</keyword>
<organism evidence="1 2">
    <name type="scientific">Novipirellula herctigrandis</name>
    <dbReference type="NCBI Taxonomy" id="2527986"/>
    <lineage>
        <taxon>Bacteria</taxon>
        <taxon>Pseudomonadati</taxon>
        <taxon>Planctomycetota</taxon>
        <taxon>Planctomycetia</taxon>
        <taxon>Pirellulales</taxon>
        <taxon>Pirellulaceae</taxon>
        <taxon>Novipirellula</taxon>
    </lineage>
</organism>
<protein>
    <submittedName>
        <fullName evidence="1">Uncharacterized protein</fullName>
    </submittedName>
</protein>
<sequence>MLRGSFGTPKQLPKGNPLIALSSLRAAAKQGWLDGQRRCAFGILVRMILAFEAGIKQTVAAPERRSPIVAFLGAQIVFEYRSVCLAVAWVCGLCPGLAK</sequence>
<proteinExistence type="predicted"/>
<evidence type="ECO:0000313" key="2">
    <source>
        <dbReference type="Proteomes" id="UP000315010"/>
    </source>
</evidence>
<accession>A0A5C5YNK5</accession>
<gene>
    <name evidence="1" type="ORF">CA13_70160</name>
</gene>